<organism evidence="1">
    <name type="scientific">marine sediment metagenome</name>
    <dbReference type="NCBI Taxonomy" id="412755"/>
    <lineage>
        <taxon>unclassified sequences</taxon>
        <taxon>metagenomes</taxon>
        <taxon>ecological metagenomes</taxon>
    </lineage>
</organism>
<name>A0A0F9E2J6_9ZZZZ</name>
<dbReference type="InterPro" id="IPR023296">
    <property type="entry name" value="Glyco_hydro_beta-prop_sf"/>
</dbReference>
<evidence type="ECO:0008006" key="2">
    <source>
        <dbReference type="Google" id="ProtNLM"/>
    </source>
</evidence>
<evidence type="ECO:0000313" key="1">
    <source>
        <dbReference type="EMBL" id="KKL68229.1"/>
    </source>
</evidence>
<sequence>MDIDWSAVRNPVLDRQPAVSVRDPAMVFHDGLFHCFHTAAERREHGYALFLDVATSADLAHWSPSRRLTTSPLSFSSPGNAIRTGGRWVLCFQSYPIPPGELYGSEESRLWLAESDDLVTWTDPRCIVEQGCRADWAGSVRQIDPYLVAHDGRFWCFYKTRGCLGVLASDDLRHWVEASPSRPVLGPDQTPDGATVENPCIVPDGDEFVMLF</sequence>
<feature type="non-terminal residue" evidence="1">
    <location>
        <position position="212"/>
    </location>
</feature>
<protein>
    <recommendedName>
        <fullName evidence="2">Glycosyl hydrolase family 32 N-terminal domain-containing protein</fullName>
    </recommendedName>
</protein>
<gene>
    <name evidence="1" type="ORF">LCGC14_2127080</name>
</gene>
<dbReference type="Gene3D" id="2.115.10.20">
    <property type="entry name" value="Glycosyl hydrolase domain, family 43"/>
    <property type="match status" value="1"/>
</dbReference>
<dbReference type="SUPFAM" id="SSF75005">
    <property type="entry name" value="Arabinanase/levansucrase/invertase"/>
    <property type="match status" value="1"/>
</dbReference>
<accession>A0A0F9E2J6</accession>
<dbReference type="EMBL" id="LAZR01026597">
    <property type="protein sequence ID" value="KKL68229.1"/>
    <property type="molecule type" value="Genomic_DNA"/>
</dbReference>
<proteinExistence type="predicted"/>
<comment type="caution">
    <text evidence="1">The sequence shown here is derived from an EMBL/GenBank/DDBJ whole genome shotgun (WGS) entry which is preliminary data.</text>
</comment>
<dbReference type="AlphaFoldDB" id="A0A0F9E2J6"/>
<reference evidence="1" key="1">
    <citation type="journal article" date="2015" name="Nature">
        <title>Complex archaea that bridge the gap between prokaryotes and eukaryotes.</title>
        <authorList>
            <person name="Spang A."/>
            <person name="Saw J.H."/>
            <person name="Jorgensen S.L."/>
            <person name="Zaremba-Niedzwiedzka K."/>
            <person name="Martijn J."/>
            <person name="Lind A.E."/>
            <person name="van Eijk R."/>
            <person name="Schleper C."/>
            <person name="Guy L."/>
            <person name="Ettema T.J."/>
        </authorList>
    </citation>
    <scope>NUCLEOTIDE SEQUENCE</scope>
</reference>